<feature type="transmembrane region" description="Helical" evidence="5">
    <location>
        <begin position="12"/>
        <end position="29"/>
    </location>
</feature>
<dbReference type="EMBL" id="CAJJDN010000007">
    <property type="protein sequence ID" value="CAD8053644.1"/>
    <property type="molecule type" value="Genomic_DNA"/>
</dbReference>
<feature type="transmembrane region" description="Helical" evidence="5">
    <location>
        <begin position="80"/>
        <end position="98"/>
    </location>
</feature>
<keyword evidence="2 5" id="KW-0812">Transmembrane</keyword>
<comment type="caution">
    <text evidence="6">The sequence shown here is derived from an EMBL/GenBank/DDBJ whole genome shotgun (WGS) entry which is preliminary data.</text>
</comment>
<feature type="transmembrane region" description="Helical" evidence="5">
    <location>
        <begin position="310"/>
        <end position="328"/>
    </location>
</feature>
<name>A0A8S1KRN9_9CILI</name>
<feature type="transmembrane region" description="Helical" evidence="5">
    <location>
        <begin position="406"/>
        <end position="426"/>
    </location>
</feature>
<keyword evidence="7" id="KW-1185">Reference proteome</keyword>
<dbReference type="Proteomes" id="UP000692954">
    <property type="component" value="Unassembled WGS sequence"/>
</dbReference>
<comment type="subcellular location">
    <subcellularLocation>
        <location evidence="1">Membrane</location>
        <topology evidence="1">Multi-pass membrane protein</topology>
    </subcellularLocation>
</comment>
<dbReference type="GO" id="GO:0008521">
    <property type="term" value="F:acetyl-CoA transmembrane transporter activity"/>
    <property type="evidence" value="ECO:0007669"/>
    <property type="project" value="InterPro"/>
</dbReference>
<dbReference type="GO" id="GO:0016020">
    <property type="term" value="C:membrane"/>
    <property type="evidence" value="ECO:0007669"/>
    <property type="project" value="UniProtKB-SubCell"/>
</dbReference>
<keyword evidence="3 5" id="KW-1133">Transmembrane helix</keyword>
<evidence type="ECO:0000256" key="3">
    <source>
        <dbReference type="ARBA" id="ARBA00022989"/>
    </source>
</evidence>
<dbReference type="PANTHER" id="PTHR12778">
    <property type="entry name" value="SOLUTE CARRIER FAMILY 33 ACETYL-COA TRANSPORTER -RELATED"/>
    <property type="match status" value="1"/>
</dbReference>
<feature type="transmembrane region" description="Helical" evidence="5">
    <location>
        <begin position="374"/>
        <end position="394"/>
    </location>
</feature>
<dbReference type="InterPro" id="IPR004752">
    <property type="entry name" value="AmpG_permease/AT-1"/>
</dbReference>
<feature type="transmembrane region" description="Helical" evidence="5">
    <location>
        <begin position="278"/>
        <end position="298"/>
    </location>
</feature>
<evidence type="ECO:0000256" key="5">
    <source>
        <dbReference type="SAM" id="Phobius"/>
    </source>
</evidence>
<keyword evidence="4 5" id="KW-0472">Membrane</keyword>
<evidence type="ECO:0000313" key="6">
    <source>
        <dbReference type="EMBL" id="CAD8053644.1"/>
    </source>
</evidence>
<feature type="transmembrane region" description="Helical" evidence="5">
    <location>
        <begin position="246"/>
        <end position="272"/>
    </location>
</feature>
<evidence type="ECO:0008006" key="8">
    <source>
        <dbReference type="Google" id="ProtNLM"/>
    </source>
</evidence>
<feature type="transmembrane region" description="Helical" evidence="5">
    <location>
        <begin position="104"/>
        <end position="123"/>
    </location>
</feature>
<evidence type="ECO:0000313" key="7">
    <source>
        <dbReference type="Proteomes" id="UP000692954"/>
    </source>
</evidence>
<reference evidence="6" key="1">
    <citation type="submission" date="2021-01" db="EMBL/GenBank/DDBJ databases">
        <authorList>
            <consortium name="Genoscope - CEA"/>
            <person name="William W."/>
        </authorList>
    </citation>
    <scope>NUCLEOTIDE SEQUENCE</scope>
</reference>
<evidence type="ECO:0000256" key="1">
    <source>
        <dbReference type="ARBA" id="ARBA00004141"/>
    </source>
</evidence>
<evidence type="ECO:0000256" key="4">
    <source>
        <dbReference type="ARBA" id="ARBA00023136"/>
    </source>
</evidence>
<dbReference type="InterPro" id="IPR024371">
    <property type="entry name" value="AcetylCoA_trans_1-like"/>
</dbReference>
<feature type="transmembrane region" description="Helical" evidence="5">
    <location>
        <begin position="144"/>
        <end position="165"/>
    </location>
</feature>
<dbReference type="OrthoDB" id="6415790at2759"/>
<evidence type="ECO:0000256" key="2">
    <source>
        <dbReference type="ARBA" id="ARBA00022692"/>
    </source>
</evidence>
<accession>A0A8S1KRN9</accession>
<proteinExistence type="predicted"/>
<feature type="transmembrane region" description="Helical" evidence="5">
    <location>
        <begin position="340"/>
        <end position="362"/>
    </location>
</feature>
<protein>
    <recommendedName>
        <fullName evidence="8">Acetyl-CoA transporter</fullName>
    </recommendedName>
</protein>
<dbReference type="AlphaFoldDB" id="A0A8S1KRN9"/>
<feature type="transmembrane region" description="Helical" evidence="5">
    <location>
        <begin position="185"/>
        <end position="207"/>
    </location>
</feature>
<organism evidence="6 7">
    <name type="scientific">Paramecium sonneborni</name>
    <dbReference type="NCBI Taxonomy" id="65129"/>
    <lineage>
        <taxon>Eukaryota</taxon>
        <taxon>Sar</taxon>
        <taxon>Alveolata</taxon>
        <taxon>Ciliophora</taxon>
        <taxon>Intramacronucleata</taxon>
        <taxon>Oligohymenophorea</taxon>
        <taxon>Peniculida</taxon>
        <taxon>Parameciidae</taxon>
        <taxon>Paramecium</taxon>
    </lineage>
</organism>
<dbReference type="Pfam" id="PF13000">
    <property type="entry name" value="Acatn"/>
    <property type="match status" value="2"/>
</dbReference>
<sequence length="449" mass="51269">MTNISSKDKKTFILFTLLYFVQGIPLGLWSQTLMMILLEHGVPYTNLAMLSLAIYPFSFKMLTAPFLDVYYLKSIGKRRTYVIPIQYIMAIVYSLLYFTQISTWIYNVELLTLIGLILILLSAHQDIAVDGWVLTAFSSEHNHLGATAQTVGQMTGGIFSTTIFLTLNSKTFCNSYIYTTPQETGILSLDLFCLINAFYLIVLTIYVQLFTTESQIQESQEEIKQHEIQTVFRNLKELASKKNLQFLFLHLLLFRFCFQPILTSTSSLLIAQGLKKEMIAYIQTIMIPINFILIALIGKYSKRGNELQKFFYYLTFRIAEAILTYSSFKLFPDLLTHESIYSYLYLIFFGITSSFLSNILFINHGTLFNRISDPNVGATSLTLINSIHNLGGAIVESVSILSLSLFSYDFVALLTVCFGISYYFILKKPLIEITAQNQQSWQTQKKSVD</sequence>
<gene>
    <name evidence="6" type="ORF">PSON_ATCC_30995.1.T0070479</name>
</gene>
<dbReference type="GO" id="GO:0035348">
    <property type="term" value="P:acetyl-CoA transmembrane transport"/>
    <property type="evidence" value="ECO:0007669"/>
    <property type="project" value="InterPro"/>
</dbReference>
<dbReference type="PANTHER" id="PTHR12778:SF9">
    <property type="entry name" value="ACETYL-COENZYME A TRANSPORTER 1"/>
    <property type="match status" value="1"/>
</dbReference>